<comment type="caution">
    <text evidence="7">The sequence shown here is derived from an EMBL/GenBank/DDBJ whole genome shotgun (WGS) entry which is preliminary data.</text>
</comment>
<dbReference type="STRING" id="246404.A0A507CW48"/>
<feature type="compositionally biased region" description="Acidic residues" evidence="5">
    <location>
        <begin position="98"/>
        <end position="114"/>
    </location>
</feature>
<feature type="DNA-binding region" description="HMG box" evidence="4">
    <location>
        <begin position="24"/>
        <end position="92"/>
    </location>
</feature>
<name>A0A507CW48_9FUNG</name>
<reference evidence="7 8" key="1">
    <citation type="journal article" date="2019" name="Sci. Rep.">
        <title>Comparative genomics of chytrid fungi reveal insights into the obligate biotrophic and pathogenic lifestyle of Synchytrium endobioticum.</title>
        <authorList>
            <person name="van de Vossenberg B.T.L.H."/>
            <person name="Warris S."/>
            <person name="Nguyen H.D.T."/>
            <person name="van Gent-Pelzer M.P.E."/>
            <person name="Joly D.L."/>
            <person name="van de Geest H.C."/>
            <person name="Bonants P.J.M."/>
            <person name="Smith D.S."/>
            <person name="Levesque C.A."/>
            <person name="van der Lee T.A.J."/>
        </authorList>
    </citation>
    <scope>NUCLEOTIDE SEQUENCE [LARGE SCALE GENOMIC DNA]</scope>
    <source>
        <strain evidence="7 8">CBS 675.73</strain>
    </source>
</reference>
<accession>A0A507CW48</accession>
<evidence type="ECO:0000313" key="8">
    <source>
        <dbReference type="Proteomes" id="UP000320333"/>
    </source>
</evidence>
<evidence type="ECO:0000256" key="3">
    <source>
        <dbReference type="ARBA" id="ARBA00043963"/>
    </source>
</evidence>
<gene>
    <name evidence="7" type="ORF">CcCBS67573_g10459</name>
</gene>
<keyword evidence="8" id="KW-1185">Reference proteome</keyword>
<dbReference type="OrthoDB" id="1919336at2759"/>
<dbReference type="InterPro" id="IPR050342">
    <property type="entry name" value="HMGB"/>
</dbReference>
<dbReference type="PROSITE" id="PS50118">
    <property type="entry name" value="HMG_BOX_2"/>
    <property type="match status" value="1"/>
</dbReference>
<sequence length="114" mass="12548">MPKATKTKPSKAKPAKAKKDPNAPKKALSAYLLFANDNRARIREENPDASFGQIGKLLGAEWKEATEATKQKYSALQEKDKARYAKAMSSYTPGEEAEKSEEEAEAPADDDDDE</sequence>
<dbReference type="PRINTS" id="PR00886">
    <property type="entry name" value="HIGHMOBLTY12"/>
</dbReference>
<feature type="compositionally biased region" description="Basic residues" evidence="5">
    <location>
        <begin position="1"/>
        <end position="16"/>
    </location>
</feature>
<evidence type="ECO:0000256" key="1">
    <source>
        <dbReference type="ARBA" id="ARBA00023125"/>
    </source>
</evidence>
<evidence type="ECO:0000256" key="2">
    <source>
        <dbReference type="ARBA" id="ARBA00023242"/>
    </source>
</evidence>
<dbReference type="PANTHER" id="PTHR48112:SF22">
    <property type="entry name" value="MITOCHONDRIAL TRANSCRIPTION FACTOR A, ISOFORM B"/>
    <property type="match status" value="1"/>
</dbReference>
<dbReference type="AlphaFoldDB" id="A0A507CW48"/>
<comment type="similarity">
    <text evidence="3">Belongs to the NHP6 family.</text>
</comment>
<dbReference type="GO" id="GO:0003677">
    <property type="term" value="F:DNA binding"/>
    <property type="evidence" value="ECO:0007669"/>
    <property type="project" value="UniProtKB-UniRule"/>
</dbReference>
<dbReference type="FunFam" id="1.10.30.10:FF:000016">
    <property type="entry name" value="FACT complex subunit SSRP1"/>
    <property type="match status" value="1"/>
</dbReference>
<evidence type="ECO:0000259" key="6">
    <source>
        <dbReference type="PROSITE" id="PS50118"/>
    </source>
</evidence>
<feature type="region of interest" description="Disordered" evidence="5">
    <location>
        <begin position="81"/>
        <end position="114"/>
    </location>
</feature>
<dbReference type="SUPFAM" id="SSF47095">
    <property type="entry name" value="HMG-box"/>
    <property type="match status" value="1"/>
</dbReference>
<dbReference type="GO" id="GO:0005634">
    <property type="term" value="C:nucleus"/>
    <property type="evidence" value="ECO:0007669"/>
    <property type="project" value="UniProtKB-UniRule"/>
</dbReference>
<keyword evidence="2 4" id="KW-0539">Nucleus</keyword>
<feature type="domain" description="HMG box" evidence="6">
    <location>
        <begin position="24"/>
        <end position="92"/>
    </location>
</feature>
<dbReference type="InterPro" id="IPR036910">
    <property type="entry name" value="HMG_box_dom_sf"/>
</dbReference>
<feature type="region of interest" description="Disordered" evidence="5">
    <location>
        <begin position="1"/>
        <end position="25"/>
    </location>
</feature>
<dbReference type="Gene3D" id="1.10.30.10">
    <property type="entry name" value="High mobility group box domain"/>
    <property type="match status" value="1"/>
</dbReference>
<organism evidence="7 8">
    <name type="scientific">Chytriomyces confervae</name>
    <dbReference type="NCBI Taxonomy" id="246404"/>
    <lineage>
        <taxon>Eukaryota</taxon>
        <taxon>Fungi</taxon>
        <taxon>Fungi incertae sedis</taxon>
        <taxon>Chytridiomycota</taxon>
        <taxon>Chytridiomycota incertae sedis</taxon>
        <taxon>Chytridiomycetes</taxon>
        <taxon>Chytridiales</taxon>
        <taxon>Chytriomycetaceae</taxon>
        <taxon>Chytriomyces</taxon>
    </lineage>
</organism>
<protein>
    <recommendedName>
        <fullName evidence="6">HMG box domain-containing protein</fullName>
    </recommendedName>
</protein>
<evidence type="ECO:0000313" key="7">
    <source>
        <dbReference type="EMBL" id="TPX43355.1"/>
    </source>
</evidence>
<dbReference type="InterPro" id="IPR009071">
    <property type="entry name" value="HMG_box_dom"/>
</dbReference>
<dbReference type="SMART" id="SM00398">
    <property type="entry name" value="HMG"/>
    <property type="match status" value="1"/>
</dbReference>
<dbReference type="EMBL" id="QEAP01001566">
    <property type="protein sequence ID" value="TPX43355.1"/>
    <property type="molecule type" value="Genomic_DNA"/>
</dbReference>
<dbReference type="Pfam" id="PF00505">
    <property type="entry name" value="HMG_box"/>
    <property type="match status" value="1"/>
</dbReference>
<dbReference type="Proteomes" id="UP000320333">
    <property type="component" value="Unassembled WGS sequence"/>
</dbReference>
<keyword evidence="1 4" id="KW-0238">DNA-binding</keyword>
<evidence type="ECO:0000256" key="4">
    <source>
        <dbReference type="PROSITE-ProRule" id="PRU00267"/>
    </source>
</evidence>
<proteinExistence type="inferred from homology"/>
<evidence type="ECO:0000256" key="5">
    <source>
        <dbReference type="SAM" id="MobiDB-lite"/>
    </source>
</evidence>
<dbReference type="PANTHER" id="PTHR48112">
    <property type="entry name" value="HIGH MOBILITY GROUP PROTEIN DSP1"/>
    <property type="match status" value="1"/>
</dbReference>